<sequence>MRSLPVLLAFAGAASAQFGFFDHMFGGHDHGGHHHQQHRQQNVPSDSSMYRHNYDSSYCDKYLCPDTLACVHFPHHCPCPWPNHQEKFELGEGSKICVSRGGFKPGEAARKVELARKGLI</sequence>
<evidence type="ECO:0000256" key="3">
    <source>
        <dbReference type="ARBA" id="ARBA00018534"/>
    </source>
</evidence>
<keyword evidence="4 5" id="KW-0732">Signal</keyword>
<dbReference type="STRING" id="41688.A0A2N3MYP1"/>
<comment type="function">
    <text evidence="1">Probable component of the endoplasmic reticulum-associated degradation (ERAD) pathway.</text>
</comment>
<evidence type="ECO:0000256" key="4">
    <source>
        <dbReference type="ARBA" id="ARBA00022729"/>
    </source>
</evidence>
<dbReference type="InterPro" id="IPR034543">
    <property type="entry name" value="LCL2"/>
</dbReference>
<dbReference type="AlphaFoldDB" id="A0A2N3MYP1"/>
<proteinExistence type="inferred from homology"/>
<dbReference type="PANTHER" id="PTHR38425">
    <property type="entry name" value="LONG CHRONOLOGICAL LIFESPAN PROTEIN 2"/>
    <property type="match status" value="1"/>
</dbReference>
<feature type="signal peptide" evidence="5">
    <location>
        <begin position="1"/>
        <end position="16"/>
    </location>
</feature>
<reference evidence="6 7" key="1">
    <citation type="journal article" date="2017" name="G3 (Bethesda)">
        <title>First Draft Genome Sequence of the Pathogenic Fungus Lomentospora prolificans (Formerly Scedosporium prolificans).</title>
        <authorList>
            <person name="Luo R."/>
            <person name="Zimin A."/>
            <person name="Workman R."/>
            <person name="Fan Y."/>
            <person name="Pertea G."/>
            <person name="Grossman N."/>
            <person name="Wear M.P."/>
            <person name="Jia B."/>
            <person name="Miller H."/>
            <person name="Casadevall A."/>
            <person name="Timp W."/>
            <person name="Zhang S.X."/>
            <person name="Salzberg S.L."/>
        </authorList>
    </citation>
    <scope>NUCLEOTIDE SEQUENCE [LARGE SCALE GENOMIC DNA]</scope>
    <source>
        <strain evidence="6 7">JHH-5317</strain>
    </source>
</reference>
<dbReference type="InParanoid" id="A0A2N3MYP1"/>
<evidence type="ECO:0000256" key="5">
    <source>
        <dbReference type="SAM" id="SignalP"/>
    </source>
</evidence>
<dbReference type="VEuPathDB" id="FungiDB:jhhlp_008668"/>
<dbReference type="PANTHER" id="PTHR38425:SF1">
    <property type="entry name" value="LONG CHRONOLOGICAL LIFESPAN PROTEIN 2"/>
    <property type="match status" value="1"/>
</dbReference>
<dbReference type="EMBL" id="NLAX01001623">
    <property type="protein sequence ID" value="PKS05296.1"/>
    <property type="molecule type" value="Genomic_DNA"/>
</dbReference>
<dbReference type="Proteomes" id="UP000233524">
    <property type="component" value="Unassembled WGS sequence"/>
</dbReference>
<name>A0A2N3MYP1_9PEZI</name>
<dbReference type="GO" id="GO:0036503">
    <property type="term" value="P:ERAD pathway"/>
    <property type="evidence" value="ECO:0007669"/>
    <property type="project" value="TreeGrafter"/>
</dbReference>
<keyword evidence="7" id="KW-1185">Reference proteome</keyword>
<dbReference type="CDD" id="cd23996">
    <property type="entry name" value="LCL2-like"/>
    <property type="match status" value="1"/>
</dbReference>
<protein>
    <recommendedName>
        <fullName evidence="3">Long chronological lifespan protein 2</fullName>
    </recommendedName>
</protein>
<organism evidence="6 7">
    <name type="scientific">Lomentospora prolificans</name>
    <dbReference type="NCBI Taxonomy" id="41688"/>
    <lineage>
        <taxon>Eukaryota</taxon>
        <taxon>Fungi</taxon>
        <taxon>Dikarya</taxon>
        <taxon>Ascomycota</taxon>
        <taxon>Pezizomycotina</taxon>
        <taxon>Sordariomycetes</taxon>
        <taxon>Hypocreomycetidae</taxon>
        <taxon>Microascales</taxon>
        <taxon>Microascaceae</taxon>
        <taxon>Lomentospora</taxon>
    </lineage>
</organism>
<dbReference type="OrthoDB" id="2234316at2759"/>
<evidence type="ECO:0000313" key="6">
    <source>
        <dbReference type="EMBL" id="PKS05296.1"/>
    </source>
</evidence>
<feature type="chain" id="PRO_5014632642" description="Long chronological lifespan protein 2" evidence="5">
    <location>
        <begin position="17"/>
        <end position="120"/>
    </location>
</feature>
<evidence type="ECO:0000256" key="1">
    <source>
        <dbReference type="ARBA" id="ARBA00002208"/>
    </source>
</evidence>
<comment type="similarity">
    <text evidence="2">Belongs to the LCL2 family.</text>
</comment>
<accession>A0A2N3MYP1</accession>
<comment type="caution">
    <text evidence="6">The sequence shown here is derived from an EMBL/GenBank/DDBJ whole genome shotgun (WGS) entry which is preliminary data.</text>
</comment>
<evidence type="ECO:0000313" key="7">
    <source>
        <dbReference type="Proteomes" id="UP000233524"/>
    </source>
</evidence>
<gene>
    <name evidence="6" type="ORF">jhhlp_008668</name>
</gene>
<evidence type="ECO:0000256" key="2">
    <source>
        <dbReference type="ARBA" id="ARBA00010545"/>
    </source>
</evidence>